<organism evidence="1 2">
    <name type="scientific">Micromonospora echinospora</name>
    <name type="common">Micromonospora purpurea</name>
    <dbReference type="NCBI Taxonomy" id="1877"/>
    <lineage>
        <taxon>Bacteria</taxon>
        <taxon>Bacillati</taxon>
        <taxon>Actinomycetota</taxon>
        <taxon>Actinomycetes</taxon>
        <taxon>Micromonosporales</taxon>
        <taxon>Micromonosporaceae</taxon>
        <taxon>Micromonospora</taxon>
    </lineage>
</organism>
<dbReference type="AlphaFoldDB" id="A0A1C4YRE9"/>
<accession>A0A1C4YRE9</accession>
<reference evidence="2" key="1">
    <citation type="submission" date="2016-06" db="EMBL/GenBank/DDBJ databases">
        <authorList>
            <person name="Varghese N."/>
            <person name="Submissions Spin"/>
        </authorList>
    </citation>
    <scope>NUCLEOTIDE SEQUENCE [LARGE SCALE GENOMIC DNA]</scope>
    <source>
        <strain evidence="2">DSM 43816</strain>
    </source>
</reference>
<keyword evidence="2" id="KW-1185">Reference proteome</keyword>
<dbReference type="Proteomes" id="UP000198253">
    <property type="component" value="Chromosome I"/>
</dbReference>
<protein>
    <submittedName>
        <fullName evidence="1">Uncharacterized protein</fullName>
    </submittedName>
</protein>
<proteinExistence type="predicted"/>
<sequence>MLLREHAGARARIVDEHMFIVERSSFRLQLFTGIGLRPVAVATQTDREGASLSNRAERFVEAVWQRLCPSEAQPPIFIAHQLLGSEDLGFSHYGFTVTGPHAVASPPRWGPYLRPAELAVLVGGPVDAARGNGHVEPVPPDEPWMRYAVAALIWLPSPDLEGEPACMPVGTPWWRRLFRQVVPRRTGPSCCSYHRVDWAEASVAAITALARADAGELDQDPDQEHDDHQHKRMFAALEVLRGAGLHEATLKAAESSLFLDPIQPETSDGVVPYINGRHRVQAMLDAGVRRTIIGRWVESGGHR</sequence>
<dbReference type="EMBL" id="LT607413">
    <property type="protein sequence ID" value="SCF23227.1"/>
    <property type="molecule type" value="Genomic_DNA"/>
</dbReference>
<dbReference type="InParanoid" id="A0A1C4YRE9"/>
<evidence type="ECO:0000313" key="1">
    <source>
        <dbReference type="EMBL" id="SCF23227.1"/>
    </source>
</evidence>
<gene>
    <name evidence="1" type="ORF">GA0070618_4270</name>
</gene>
<name>A0A1C4YRE9_MICEC</name>
<evidence type="ECO:0000313" key="2">
    <source>
        <dbReference type="Proteomes" id="UP000198253"/>
    </source>
</evidence>